<organism evidence="1 2">
    <name type="scientific">Cupriavidus taiwanensis</name>
    <dbReference type="NCBI Taxonomy" id="164546"/>
    <lineage>
        <taxon>Bacteria</taxon>
        <taxon>Pseudomonadati</taxon>
        <taxon>Pseudomonadota</taxon>
        <taxon>Betaproteobacteria</taxon>
        <taxon>Burkholderiales</taxon>
        <taxon>Burkholderiaceae</taxon>
        <taxon>Cupriavidus</taxon>
    </lineage>
</organism>
<gene>
    <name evidence="1" type="ORF">CBM2594_U10030</name>
</gene>
<sequence>MKTPTAALRIVRNKDGAPGVHVSLVRFARSGRDADRKMWFRSIMCRLPDRMREET</sequence>
<evidence type="ECO:0000313" key="2">
    <source>
        <dbReference type="Proteomes" id="UP000257139"/>
    </source>
</evidence>
<comment type="caution">
    <text evidence="1">The sequence shown here is derived from an EMBL/GenBank/DDBJ whole genome shotgun (WGS) entry which is preliminary data.</text>
</comment>
<name>A0A7Z7JHP2_9BURK</name>
<evidence type="ECO:0000313" key="1">
    <source>
        <dbReference type="EMBL" id="SPC25529.1"/>
    </source>
</evidence>
<proteinExistence type="predicted"/>
<protein>
    <submittedName>
        <fullName evidence="1">Uncharacterized protein</fullName>
    </submittedName>
</protein>
<dbReference type="EMBL" id="OGUU01000045">
    <property type="protein sequence ID" value="SPC25529.1"/>
    <property type="molecule type" value="Genomic_DNA"/>
</dbReference>
<reference evidence="1 2" key="1">
    <citation type="submission" date="2018-01" db="EMBL/GenBank/DDBJ databases">
        <authorList>
            <person name="Clerissi C."/>
        </authorList>
    </citation>
    <scope>NUCLEOTIDE SEQUENCE [LARGE SCALE GENOMIC DNA]</scope>
    <source>
        <strain evidence="1">Cupriavidus taiwanensis STM 6021</strain>
    </source>
</reference>
<dbReference type="AlphaFoldDB" id="A0A7Z7JHP2"/>
<accession>A0A7Z7JHP2</accession>
<dbReference type="Proteomes" id="UP000257139">
    <property type="component" value="Unassembled WGS sequence"/>
</dbReference>